<dbReference type="InParanoid" id="A0A6I8SVE8"/>
<dbReference type="Bgee" id="ENSXETG00000036620">
    <property type="expression patterns" value="Expressed in liver"/>
</dbReference>
<dbReference type="Gene3D" id="1.10.1170.10">
    <property type="entry name" value="Inhibitor Of Apoptosis Protein (2mihbC-IAP-1), Chain A"/>
    <property type="match status" value="2"/>
</dbReference>
<sequence>ALGQRSASEKGPSQNSKRTLQGVLGDKFLDVKNEEHAAIRQALAKGYKSEMRSEARRLQSFLLFQKSFLWCPKELASAGFYYTGVGTSVQCFCCGLVICTGNIQTQPLEGHITRSPACGFVQGKDVGNIPKYEIRVQQPEGPQRDLREYVTEEARLHSFRDWPFYARIQSDKLSAAGFYFTGEKP</sequence>
<dbReference type="SUPFAM" id="SSF57924">
    <property type="entry name" value="Inhibitor of apoptosis (IAP) repeat"/>
    <property type="match status" value="2"/>
</dbReference>
<organism evidence="1">
    <name type="scientific">Xenopus tropicalis</name>
    <name type="common">Western clawed frog</name>
    <name type="synonym">Silurana tropicalis</name>
    <dbReference type="NCBI Taxonomy" id="8364"/>
    <lineage>
        <taxon>Eukaryota</taxon>
        <taxon>Metazoa</taxon>
        <taxon>Chordata</taxon>
        <taxon>Craniata</taxon>
        <taxon>Vertebrata</taxon>
        <taxon>Euteleostomi</taxon>
        <taxon>Amphibia</taxon>
        <taxon>Batrachia</taxon>
        <taxon>Anura</taxon>
        <taxon>Pipoidea</taxon>
        <taxon>Pipidae</taxon>
        <taxon>Xenopodinae</taxon>
        <taxon>Xenopus</taxon>
        <taxon>Silurana</taxon>
    </lineage>
</organism>
<dbReference type="SMART" id="SM00238">
    <property type="entry name" value="BIR"/>
    <property type="match status" value="1"/>
</dbReference>
<protein>
    <submittedName>
        <fullName evidence="1">Uncharacterized protein</fullName>
    </submittedName>
</protein>
<dbReference type="InterPro" id="IPR001370">
    <property type="entry name" value="BIR_rpt"/>
</dbReference>
<dbReference type="GeneTree" id="ENSGT00940000163559"/>
<dbReference type="GO" id="GO:0043066">
    <property type="term" value="P:negative regulation of apoptotic process"/>
    <property type="evidence" value="ECO:0007669"/>
    <property type="project" value="InterPro"/>
</dbReference>
<dbReference type="Ensembl" id="ENSXETT00000088993">
    <property type="protein sequence ID" value="ENSXETP00000097161"/>
    <property type="gene ID" value="ENSXETG00000036620"/>
</dbReference>
<dbReference type="GO" id="GO:0043027">
    <property type="term" value="F:cysteine-type endopeptidase inhibitor activity involved in apoptotic process"/>
    <property type="evidence" value="ECO:0007669"/>
    <property type="project" value="InterPro"/>
</dbReference>
<dbReference type="InterPro" id="IPR028789">
    <property type="entry name" value="Naip"/>
</dbReference>
<dbReference type="AlphaFoldDB" id="A0A6I8SVE8"/>
<dbReference type="PANTHER" id="PTHR46914:SF1">
    <property type="entry name" value="BACULOVIRAL IAP REPEAT-CONTAINING PROTEIN 1"/>
    <property type="match status" value="1"/>
</dbReference>
<dbReference type="Pfam" id="PF00653">
    <property type="entry name" value="BIR"/>
    <property type="match status" value="1"/>
</dbReference>
<name>A0A6I8SVE8_XENTR</name>
<dbReference type="PANTHER" id="PTHR46914">
    <property type="entry name" value="BACULOVIRAL IAP REPEAT-CONTAINING PROTEIN 1"/>
    <property type="match status" value="1"/>
</dbReference>
<proteinExistence type="predicted"/>
<evidence type="ECO:0000313" key="1">
    <source>
        <dbReference type="Ensembl" id="ENSXETP00000097161"/>
    </source>
</evidence>
<dbReference type="PROSITE" id="PS50143">
    <property type="entry name" value="BIR_REPEAT_2"/>
    <property type="match status" value="2"/>
</dbReference>
<accession>A0A6I8SVE8</accession>
<reference evidence="1" key="2">
    <citation type="submission" date="2020-05" db="UniProtKB">
        <authorList>
            <consortium name="Ensembl"/>
        </authorList>
    </citation>
    <scope>IDENTIFICATION</scope>
</reference>
<reference evidence="1" key="1">
    <citation type="journal article" date="2010" name="Science">
        <title>The genome of the Western clawed frog Xenopus tropicalis.</title>
        <authorList>
            <person name="Hellsten U."/>
            <person name="Harland R.M."/>
            <person name="Gilchrist M.J."/>
            <person name="Hendrix D."/>
            <person name="Jurka J."/>
            <person name="Kapitonov V."/>
            <person name="Ovcharenko I."/>
            <person name="Putnam N.H."/>
            <person name="Shu S."/>
            <person name="Taher L."/>
            <person name="Blitz I.L."/>
            <person name="Blumberg B."/>
            <person name="Dichmann D.S."/>
            <person name="Dubchak I."/>
            <person name="Amaya E."/>
            <person name="Detter J.C."/>
            <person name="Fletcher R."/>
            <person name="Gerhard D.S."/>
            <person name="Goodstein D."/>
            <person name="Graves T."/>
            <person name="Grigoriev I.V."/>
            <person name="Grimwood J."/>
            <person name="Kawashima T."/>
            <person name="Lindquist E."/>
            <person name="Lucas S.M."/>
            <person name="Mead P.E."/>
            <person name="Mitros T."/>
            <person name="Ogino H."/>
            <person name="Ohta Y."/>
            <person name="Poliakov A.V."/>
            <person name="Pollet N."/>
            <person name="Robert J."/>
            <person name="Salamov A."/>
            <person name="Sater A.K."/>
            <person name="Schmutz J."/>
            <person name="Terry A."/>
            <person name="Vize P.D."/>
            <person name="Warren W.C."/>
            <person name="Wells D."/>
            <person name="Wills A."/>
            <person name="Wilson R.K."/>
            <person name="Zimmerman L.B."/>
            <person name="Zorn A.M."/>
            <person name="Grainger R."/>
            <person name="Grammer T."/>
            <person name="Khokha M.K."/>
            <person name="Richardson P.M."/>
            <person name="Rokhsar D.S."/>
        </authorList>
    </citation>
    <scope>NUCLEOTIDE SEQUENCE [LARGE SCALE GENOMIC DNA]</scope>
    <source>
        <strain evidence="1">Nigerian</strain>
    </source>
</reference>
<dbReference type="CDD" id="cd00022">
    <property type="entry name" value="BIR"/>
    <property type="match status" value="1"/>
</dbReference>